<dbReference type="CDD" id="cd09616">
    <property type="entry name" value="Peptidase_C12_UCH_L1_L3"/>
    <property type="match status" value="1"/>
</dbReference>
<dbReference type="GO" id="GO:0016579">
    <property type="term" value="P:protein deubiquitination"/>
    <property type="evidence" value="ECO:0007669"/>
    <property type="project" value="TreeGrafter"/>
</dbReference>
<keyword evidence="6 10" id="KW-0378">Hydrolase</keyword>
<name>A0A0K8TT99_TABBR</name>
<dbReference type="Pfam" id="PF01088">
    <property type="entry name" value="Peptidase_C12"/>
    <property type="match status" value="1"/>
</dbReference>
<comment type="catalytic activity">
    <reaction evidence="1 10 11">
        <text>Thiol-dependent hydrolysis of ester, thioester, amide, peptide and isopeptide bonds formed by the C-terminal Gly of ubiquitin (a 76-residue protein attached to proteins as an intracellular targeting signal).</text>
        <dbReference type="EC" id="3.4.19.12"/>
    </reaction>
</comment>
<keyword evidence="5 10" id="KW-0833">Ubl conjugation pathway</keyword>
<evidence type="ECO:0000256" key="9">
    <source>
        <dbReference type="ARBA" id="ARBA00073226"/>
    </source>
</evidence>
<dbReference type="GO" id="GO:0005737">
    <property type="term" value="C:cytoplasm"/>
    <property type="evidence" value="ECO:0007669"/>
    <property type="project" value="TreeGrafter"/>
</dbReference>
<dbReference type="GO" id="GO:0006511">
    <property type="term" value="P:ubiquitin-dependent protein catabolic process"/>
    <property type="evidence" value="ECO:0007669"/>
    <property type="project" value="UniProtKB-UniRule"/>
</dbReference>
<feature type="domain" description="UCH catalytic" evidence="12">
    <location>
        <begin position="3"/>
        <end position="224"/>
    </location>
</feature>
<feature type="site" description="Important for enzyme activity" evidence="10">
    <location>
        <position position="179"/>
    </location>
</feature>
<comment type="function">
    <text evidence="8">Ubiquitin-protein hydrolase is involved both in the processing of ubiquitin precursors and of ubiquitinated proteins. This enzyme is a thiol protease that recognizes and hydrolyzes a peptide bond at the C-terminal glycine of ubiquitin.</text>
</comment>
<reference evidence="13" key="1">
    <citation type="journal article" date="2015" name="Insect Biochem. Mol. Biol.">
        <title>An insight into the sialome of the horse fly, Tabanus bromius.</title>
        <authorList>
            <person name="Ribeiro J.M."/>
            <person name="Kazimirova M."/>
            <person name="Takac P."/>
            <person name="Andersen J.F."/>
            <person name="Francischetti I.M."/>
        </authorList>
    </citation>
    <scope>NUCLEOTIDE SEQUENCE</scope>
</reference>
<dbReference type="FunFam" id="3.40.532.10:FF:000006">
    <property type="entry name" value="Ubiquitin carboxyl-terminal hydrolase"/>
    <property type="match status" value="1"/>
</dbReference>
<keyword evidence="4 10" id="KW-0645">Protease</keyword>
<evidence type="ECO:0000256" key="5">
    <source>
        <dbReference type="ARBA" id="ARBA00022786"/>
    </source>
</evidence>
<dbReference type="PANTHER" id="PTHR10589">
    <property type="entry name" value="UBIQUITIN CARBOXYL-TERMINAL HYDROLASE"/>
    <property type="match status" value="1"/>
</dbReference>
<evidence type="ECO:0000256" key="3">
    <source>
        <dbReference type="ARBA" id="ARBA00012759"/>
    </source>
</evidence>
<keyword evidence="7 10" id="KW-0788">Thiol protease</keyword>
<evidence type="ECO:0000256" key="2">
    <source>
        <dbReference type="ARBA" id="ARBA00009326"/>
    </source>
</evidence>
<organism evidence="13">
    <name type="scientific">Tabanus bromius</name>
    <name type="common">Band-eyed brown horse fly</name>
    <dbReference type="NCBI Taxonomy" id="304241"/>
    <lineage>
        <taxon>Eukaryota</taxon>
        <taxon>Metazoa</taxon>
        <taxon>Ecdysozoa</taxon>
        <taxon>Arthropoda</taxon>
        <taxon>Hexapoda</taxon>
        <taxon>Insecta</taxon>
        <taxon>Pterygota</taxon>
        <taxon>Neoptera</taxon>
        <taxon>Endopterygota</taxon>
        <taxon>Diptera</taxon>
        <taxon>Brachycera</taxon>
        <taxon>Tabanomorpha</taxon>
        <taxon>Tabanoidea</taxon>
        <taxon>Tabanidae</taxon>
        <taxon>Tabanus</taxon>
    </lineage>
</organism>
<dbReference type="PROSITE" id="PS52048">
    <property type="entry name" value="UCH_DOMAIN"/>
    <property type="match status" value="1"/>
</dbReference>
<comment type="similarity">
    <text evidence="2 10 11">Belongs to the peptidase C12 family.</text>
</comment>
<dbReference type="EMBL" id="GDAI01000463">
    <property type="protein sequence ID" value="JAI17140.1"/>
    <property type="molecule type" value="mRNA"/>
</dbReference>
<proteinExistence type="evidence at transcript level"/>
<accession>A0A0K8TT99</accession>
<dbReference type="PRINTS" id="PR00707">
    <property type="entry name" value="UBCTHYDRLASE"/>
</dbReference>
<evidence type="ECO:0000256" key="8">
    <source>
        <dbReference type="ARBA" id="ARBA00055560"/>
    </source>
</evidence>
<feature type="active site" description="Proton donor" evidence="10">
    <location>
        <position position="164"/>
    </location>
</feature>
<dbReference type="EC" id="3.4.19.12" evidence="3 11"/>
<protein>
    <recommendedName>
        <fullName evidence="9 11">Ubiquitin carboxyl-terminal hydrolase</fullName>
        <ecNumber evidence="3 11">3.4.19.12</ecNumber>
    </recommendedName>
</protein>
<sequence length="227" mass="25514">MTTWTPLESNPEVMTKYIHRLGVPSKWNIVDVYGLESEMLEWVPKPVKAVILLFPCSKPYEKQRVEEEEKLKANPPKYPDDLFFMKQVIQNACGSIALVHSIANNPDIELEEGLLKKYLEATKSLSPDERGRILEGDSAFTGVHQEIAQEGQTTANPDEEVFHHFVALVNKDGQLYELDGRKSSPIAHGATSADTFLQDAAKVCKEFMARDPEEVRFTVIALTPKAD</sequence>
<evidence type="ECO:0000256" key="1">
    <source>
        <dbReference type="ARBA" id="ARBA00000707"/>
    </source>
</evidence>
<evidence type="ECO:0000256" key="10">
    <source>
        <dbReference type="PROSITE-ProRule" id="PRU01393"/>
    </source>
</evidence>
<evidence type="ECO:0000256" key="4">
    <source>
        <dbReference type="ARBA" id="ARBA00022670"/>
    </source>
</evidence>
<evidence type="ECO:0000256" key="11">
    <source>
        <dbReference type="RuleBase" id="RU361215"/>
    </source>
</evidence>
<dbReference type="InterPro" id="IPR001578">
    <property type="entry name" value="Peptidase_C12_UCH"/>
</dbReference>
<feature type="site" description="Transition state stabilizer" evidence="10">
    <location>
        <position position="87"/>
    </location>
</feature>
<feature type="active site" description="Nucleophile" evidence="10">
    <location>
        <position position="93"/>
    </location>
</feature>
<dbReference type="SUPFAM" id="SSF54001">
    <property type="entry name" value="Cysteine proteinases"/>
    <property type="match status" value="1"/>
</dbReference>
<evidence type="ECO:0000259" key="12">
    <source>
        <dbReference type="PROSITE" id="PS52048"/>
    </source>
</evidence>
<dbReference type="InterPro" id="IPR057254">
    <property type="entry name" value="UCH_AS"/>
</dbReference>
<dbReference type="PROSITE" id="PS00140">
    <property type="entry name" value="UCH_1"/>
    <property type="match status" value="1"/>
</dbReference>
<dbReference type="AlphaFoldDB" id="A0A0K8TT99"/>
<dbReference type="InterPro" id="IPR038765">
    <property type="entry name" value="Papain-like_cys_pep_sf"/>
</dbReference>
<evidence type="ECO:0000313" key="13">
    <source>
        <dbReference type="EMBL" id="JAI17140.1"/>
    </source>
</evidence>
<dbReference type="Gene3D" id="3.40.532.10">
    <property type="entry name" value="Peptidase C12, ubiquitin carboxyl-terminal hydrolase"/>
    <property type="match status" value="1"/>
</dbReference>
<dbReference type="PANTHER" id="PTHR10589:SF17">
    <property type="entry name" value="UBIQUITIN CARBOXYL-TERMINAL HYDROLASE"/>
    <property type="match status" value="1"/>
</dbReference>
<dbReference type="GO" id="GO:0004843">
    <property type="term" value="F:cysteine-type deubiquitinase activity"/>
    <property type="evidence" value="ECO:0007669"/>
    <property type="project" value="UniProtKB-UniRule"/>
</dbReference>
<evidence type="ECO:0000256" key="7">
    <source>
        <dbReference type="ARBA" id="ARBA00022807"/>
    </source>
</evidence>
<dbReference type="InterPro" id="IPR036959">
    <property type="entry name" value="Peptidase_C12_UCH_sf"/>
</dbReference>
<evidence type="ECO:0000256" key="6">
    <source>
        <dbReference type="ARBA" id="ARBA00022801"/>
    </source>
</evidence>